<dbReference type="OrthoDB" id="362021at2759"/>
<organism evidence="13 14">
    <name type="scientific">Carnegiea gigantea</name>
    <dbReference type="NCBI Taxonomy" id="171969"/>
    <lineage>
        <taxon>Eukaryota</taxon>
        <taxon>Viridiplantae</taxon>
        <taxon>Streptophyta</taxon>
        <taxon>Embryophyta</taxon>
        <taxon>Tracheophyta</taxon>
        <taxon>Spermatophyta</taxon>
        <taxon>Magnoliopsida</taxon>
        <taxon>eudicotyledons</taxon>
        <taxon>Gunneridae</taxon>
        <taxon>Pentapetalae</taxon>
        <taxon>Caryophyllales</taxon>
        <taxon>Cactineae</taxon>
        <taxon>Cactaceae</taxon>
        <taxon>Cactoideae</taxon>
        <taxon>Echinocereeae</taxon>
        <taxon>Carnegiea</taxon>
    </lineage>
</organism>
<dbReference type="InterPro" id="IPR022816">
    <property type="entry name" value="Condensin_barren_su2"/>
</dbReference>
<protein>
    <recommendedName>
        <fullName evidence="4 11">Condensin complex subunit 2</fullName>
    </recommendedName>
</protein>
<comment type="function">
    <text evidence="11">Regulatory subunit of the condensin complex, a complex required for conversion of interphase chromatin into mitotic-like condense chromosomes.</text>
</comment>
<keyword evidence="5" id="KW-0158">Chromosome</keyword>
<dbReference type="GO" id="GO:0007076">
    <property type="term" value="P:mitotic chromosome condensation"/>
    <property type="evidence" value="ECO:0007669"/>
    <property type="project" value="InterPro"/>
</dbReference>
<evidence type="ECO:0000256" key="10">
    <source>
        <dbReference type="ARBA" id="ARBA00023306"/>
    </source>
</evidence>
<evidence type="ECO:0000256" key="6">
    <source>
        <dbReference type="ARBA" id="ARBA00022490"/>
    </source>
</evidence>
<comment type="similarity">
    <text evidence="3 11">Belongs to the CND2 (condensin subunit 2) family.</text>
</comment>
<keyword evidence="14" id="KW-1185">Reference proteome</keyword>
<dbReference type="PIRSF" id="PIRSF017126">
    <property type="entry name" value="Condensin_H"/>
    <property type="match status" value="1"/>
</dbReference>
<keyword evidence="9 11" id="KW-0226">DNA condensation</keyword>
<evidence type="ECO:0000256" key="5">
    <source>
        <dbReference type="ARBA" id="ARBA00022454"/>
    </source>
</evidence>
<dbReference type="Proteomes" id="UP001153076">
    <property type="component" value="Unassembled WGS sequence"/>
</dbReference>
<dbReference type="GO" id="GO:0003682">
    <property type="term" value="F:chromatin binding"/>
    <property type="evidence" value="ECO:0007669"/>
    <property type="project" value="TreeGrafter"/>
</dbReference>
<feature type="region of interest" description="Disordered" evidence="12">
    <location>
        <begin position="162"/>
        <end position="189"/>
    </location>
</feature>
<evidence type="ECO:0000256" key="3">
    <source>
        <dbReference type="ARBA" id="ARBA00009471"/>
    </source>
</evidence>
<keyword evidence="7 11" id="KW-0132">Cell division</keyword>
<keyword evidence="10 11" id="KW-0131">Cell cycle</keyword>
<name>A0A9Q1KEW2_9CARY</name>
<dbReference type="GO" id="GO:0051301">
    <property type="term" value="P:cell division"/>
    <property type="evidence" value="ECO:0007669"/>
    <property type="project" value="UniProtKB-KW"/>
</dbReference>
<proteinExistence type="inferred from homology"/>
<dbReference type="Pfam" id="PF05786">
    <property type="entry name" value="Cnd2"/>
    <property type="match status" value="1"/>
</dbReference>
<evidence type="ECO:0000256" key="1">
    <source>
        <dbReference type="ARBA" id="ARBA00004286"/>
    </source>
</evidence>
<dbReference type="PANTHER" id="PTHR13108:SF9">
    <property type="entry name" value="CONDENSIN COMPLEX SUBUNIT 2"/>
    <property type="match status" value="1"/>
</dbReference>
<evidence type="ECO:0000313" key="13">
    <source>
        <dbReference type="EMBL" id="KAJ8442946.1"/>
    </source>
</evidence>
<keyword evidence="6" id="KW-0963">Cytoplasm</keyword>
<evidence type="ECO:0000256" key="9">
    <source>
        <dbReference type="ARBA" id="ARBA00023067"/>
    </source>
</evidence>
<evidence type="ECO:0000256" key="7">
    <source>
        <dbReference type="ARBA" id="ARBA00022618"/>
    </source>
</evidence>
<dbReference type="GO" id="GO:0000796">
    <property type="term" value="C:condensin complex"/>
    <property type="evidence" value="ECO:0007669"/>
    <property type="project" value="InterPro"/>
</dbReference>
<evidence type="ECO:0000256" key="8">
    <source>
        <dbReference type="ARBA" id="ARBA00022776"/>
    </source>
</evidence>
<reference evidence="13" key="1">
    <citation type="submission" date="2022-04" db="EMBL/GenBank/DDBJ databases">
        <title>Carnegiea gigantea Genome sequencing and assembly v2.</title>
        <authorList>
            <person name="Copetti D."/>
            <person name="Sanderson M.J."/>
            <person name="Burquez A."/>
            <person name="Wojciechowski M.F."/>
        </authorList>
    </citation>
    <scope>NUCLEOTIDE SEQUENCE</scope>
    <source>
        <strain evidence="13">SGP5-SGP5p</strain>
        <tissue evidence="13">Aerial part</tissue>
    </source>
</reference>
<evidence type="ECO:0000256" key="4">
    <source>
        <dbReference type="ARBA" id="ARBA00016065"/>
    </source>
</evidence>
<sequence length="683" mass="75824">MAETLSPNRTPGLKRRASIAIRLQSPTSPFFLGSNDDKLERAQARAARAAAIRRKPLDVVEDAPPSSPSNACLDGDQIMELFRNCIKLASENKINQKNTWELRLIDHLSDIIKVEAEEDAETNFQKASCTLEAGVKIYALRVDSVHSEAYKVLGGISRAGLEDQQETSVEGDNRSDEHDNHLRKETERKLSPLSTLESSFEALNVKKFDVAFAVDPLYHQTTAQFDEGGAKGLLLNNLGVYGDCRVLFDSQEVPAKCMSSSTDNNPSALIDISFAGEYVEQMVMNMQTKKDICPTFNAIIEQLDEFSLRQRMSDQSSLCDNDATYDSTVDLSGGPEFTSMDNAANDNGDEFDDGSFDNGEAWSFDHNDKADVDVANFDASSQHMTNRYKDDGPFASSELDTYDRFENVASLLLGGGGITSSQNAWAGPDHWKYRKSKAPESVTLQEDELASAAKRPKARKASEADINFTKSLDEDMSDLFAPPKNPKTLLLPSKKVPCSNKLPEDCHYQPEDLIKLFLLPNVMCLGKRSRRMAESCSWRDTNDFDGSFPSWDNESNHSAQENDGFAHSDLEEQQMLVSQPRQVNKVEVQYDRTAKQVDVHLLKETLWDHIHVSVEGSQKKVQEDAISFKHLLATFPEDCGAAAPSDISPHLCFICLLHLANEHGLRIQGSANLDDLGIHLPVS</sequence>
<comment type="subcellular location">
    <subcellularLocation>
        <location evidence="1">Chromosome</location>
    </subcellularLocation>
    <subcellularLocation>
        <location evidence="2">Cytoplasm</location>
    </subcellularLocation>
</comment>
<feature type="compositionally biased region" description="Basic and acidic residues" evidence="12">
    <location>
        <begin position="171"/>
        <end position="189"/>
    </location>
</feature>
<accession>A0A9Q1KEW2</accession>
<keyword evidence="8 11" id="KW-0498">Mitosis</keyword>
<dbReference type="GO" id="GO:0005737">
    <property type="term" value="C:cytoplasm"/>
    <property type="evidence" value="ECO:0007669"/>
    <property type="project" value="UniProtKB-SubCell"/>
</dbReference>
<evidence type="ECO:0000256" key="2">
    <source>
        <dbReference type="ARBA" id="ARBA00004496"/>
    </source>
</evidence>
<dbReference type="PANTHER" id="PTHR13108">
    <property type="entry name" value="CONDENSIN COMPLEX SUBUNIT 2"/>
    <property type="match status" value="1"/>
</dbReference>
<evidence type="ECO:0000256" key="11">
    <source>
        <dbReference type="PIRNR" id="PIRNR017126"/>
    </source>
</evidence>
<evidence type="ECO:0000313" key="14">
    <source>
        <dbReference type="Proteomes" id="UP001153076"/>
    </source>
</evidence>
<gene>
    <name evidence="13" type="ORF">Cgig2_019519</name>
</gene>
<comment type="caution">
    <text evidence="13">The sequence shown here is derived from an EMBL/GenBank/DDBJ whole genome shotgun (WGS) entry which is preliminary data.</text>
</comment>
<evidence type="ECO:0000256" key="12">
    <source>
        <dbReference type="SAM" id="MobiDB-lite"/>
    </source>
</evidence>
<dbReference type="EMBL" id="JAKOGI010000131">
    <property type="protein sequence ID" value="KAJ8442946.1"/>
    <property type="molecule type" value="Genomic_DNA"/>
</dbReference>
<dbReference type="AlphaFoldDB" id="A0A9Q1KEW2"/>